<dbReference type="Proteomes" id="UP000183376">
    <property type="component" value="Chromosome I"/>
</dbReference>
<dbReference type="Gene3D" id="3.30.200.20">
    <property type="entry name" value="Phosphorylase Kinase, domain 1"/>
    <property type="match status" value="1"/>
</dbReference>
<feature type="domain" description="Aminoglycoside phosphotransferase" evidence="1">
    <location>
        <begin position="14"/>
        <end position="215"/>
    </location>
</feature>
<dbReference type="Gene3D" id="3.90.1200.10">
    <property type="match status" value="1"/>
</dbReference>
<protein>
    <submittedName>
        <fullName evidence="2">Predicted kinase, aminoglycoside phosphotransferase (APT) family</fullName>
    </submittedName>
</protein>
<keyword evidence="3" id="KW-1185">Reference proteome</keyword>
<evidence type="ECO:0000313" key="3">
    <source>
        <dbReference type="Proteomes" id="UP000183376"/>
    </source>
</evidence>
<dbReference type="InterPro" id="IPR002575">
    <property type="entry name" value="Aminoglycoside_PTrfase"/>
</dbReference>
<evidence type="ECO:0000313" key="2">
    <source>
        <dbReference type="EMBL" id="SDM29027.1"/>
    </source>
</evidence>
<gene>
    <name evidence="2" type="ORF">SAMN04489726_0815</name>
</gene>
<dbReference type="eggNOG" id="COG3173">
    <property type="taxonomic scope" value="Bacteria"/>
</dbReference>
<name>A0A1G9S179_ALLAB</name>
<dbReference type="AlphaFoldDB" id="A0A1G9S179"/>
<keyword evidence="2" id="KW-0418">Kinase</keyword>
<dbReference type="InterPro" id="IPR011009">
    <property type="entry name" value="Kinase-like_dom_sf"/>
</dbReference>
<dbReference type="PANTHER" id="PTHR21310">
    <property type="entry name" value="AMINOGLYCOSIDE PHOSPHOTRANSFERASE-RELATED-RELATED"/>
    <property type="match status" value="1"/>
</dbReference>
<dbReference type="GO" id="GO:0016301">
    <property type="term" value="F:kinase activity"/>
    <property type="evidence" value="ECO:0007669"/>
    <property type="project" value="UniProtKB-KW"/>
</dbReference>
<dbReference type="STRING" id="211114.SAMN04489726_0815"/>
<evidence type="ECO:0000259" key="1">
    <source>
        <dbReference type="Pfam" id="PF01636"/>
    </source>
</evidence>
<dbReference type="InterPro" id="IPR051678">
    <property type="entry name" value="AGP_Transferase"/>
</dbReference>
<dbReference type="EMBL" id="LT629701">
    <property type="protein sequence ID" value="SDM29027.1"/>
    <property type="molecule type" value="Genomic_DNA"/>
</dbReference>
<proteinExistence type="predicted"/>
<dbReference type="SUPFAM" id="SSF56112">
    <property type="entry name" value="Protein kinase-like (PK-like)"/>
    <property type="match status" value="1"/>
</dbReference>
<reference evidence="2 3" key="1">
    <citation type="submission" date="2016-10" db="EMBL/GenBank/DDBJ databases">
        <authorList>
            <person name="de Groot N.N."/>
        </authorList>
    </citation>
    <scope>NUCLEOTIDE SEQUENCE [LARGE SCALE GENOMIC DNA]</scope>
    <source>
        <strain evidence="2 3">DSM 44149</strain>
    </source>
</reference>
<dbReference type="Pfam" id="PF01636">
    <property type="entry name" value="APH"/>
    <property type="match status" value="1"/>
</dbReference>
<organism evidence="2 3">
    <name type="scientific">Allokutzneria albata</name>
    <name type="common">Kibdelosporangium albatum</name>
    <dbReference type="NCBI Taxonomy" id="211114"/>
    <lineage>
        <taxon>Bacteria</taxon>
        <taxon>Bacillati</taxon>
        <taxon>Actinomycetota</taxon>
        <taxon>Actinomycetes</taxon>
        <taxon>Pseudonocardiales</taxon>
        <taxon>Pseudonocardiaceae</taxon>
        <taxon>Allokutzneria</taxon>
    </lineage>
</organism>
<sequence length="251" mass="27390">MRAAAPCGVVVVMGFDSGWDSAATLVDGGWVERRPRRPEVAPRLLAEVRLMSWLAPLLPLPVPRPVIVSEEPLVLRHQLVPGEPAERLTAADGRVLGRFLRALHDVDPVEPVQEGDLGDVDRFRAEVVPLVPDKPRALALLDEFRSVPKDSVVHGDLGPEHVLCRDGAVSGVIDWTDAHLGDPAIDLAWTLFGTPAEFADALAETYGVSGELRHRALQWHRLGPWYEVTHGLDTGRPELVRDGVAGIVSRL</sequence>
<keyword evidence="2" id="KW-0808">Transferase</keyword>
<accession>A0A1G9S179</accession>